<protein>
    <submittedName>
        <fullName evidence="1">Uncharacterized protein</fullName>
    </submittedName>
</protein>
<reference evidence="1" key="1">
    <citation type="submission" date="2022-04" db="EMBL/GenBank/DDBJ databases">
        <title>Genome of the entomopathogenic fungus Entomophthora muscae.</title>
        <authorList>
            <person name="Elya C."/>
            <person name="Lovett B.R."/>
            <person name="Lee E."/>
            <person name="Macias A.M."/>
            <person name="Hajek A.E."/>
            <person name="De Bivort B.L."/>
            <person name="Kasson M.T."/>
            <person name="De Fine Licht H.H."/>
            <person name="Stajich J.E."/>
        </authorList>
    </citation>
    <scope>NUCLEOTIDE SEQUENCE</scope>
    <source>
        <strain evidence="1">Berkeley</strain>
    </source>
</reference>
<sequence length="169" mass="18356">MKLLYTVMMALGHGIPLSVTPILQPEQANSTPSFAPEILPSFLSGYYSRPNPPVAPNKGGIGIKPSEYIRPANEVRKGKYKDGGMRTEKRNLSGSTASRRSGQGTFQRYGSQMKQPGHSSSFRNEGKKVLINPNLAPQAKVKEAPPPMAEDVGDGNIFKVLTPLFPSFI</sequence>
<proteinExistence type="predicted"/>
<dbReference type="Proteomes" id="UP001165960">
    <property type="component" value="Unassembled WGS sequence"/>
</dbReference>
<keyword evidence="2" id="KW-1185">Reference proteome</keyword>
<evidence type="ECO:0000313" key="2">
    <source>
        <dbReference type="Proteomes" id="UP001165960"/>
    </source>
</evidence>
<dbReference type="EMBL" id="QTSX02002340">
    <property type="protein sequence ID" value="KAJ9075972.1"/>
    <property type="molecule type" value="Genomic_DNA"/>
</dbReference>
<evidence type="ECO:0000313" key="1">
    <source>
        <dbReference type="EMBL" id="KAJ9075972.1"/>
    </source>
</evidence>
<comment type="caution">
    <text evidence="1">The sequence shown here is derived from an EMBL/GenBank/DDBJ whole genome shotgun (WGS) entry which is preliminary data.</text>
</comment>
<gene>
    <name evidence="1" type="ORF">DSO57_1030533</name>
</gene>
<accession>A0ACC2TNB2</accession>
<organism evidence="1 2">
    <name type="scientific">Entomophthora muscae</name>
    <dbReference type="NCBI Taxonomy" id="34485"/>
    <lineage>
        <taxon>Eukaryota</taxon>
        <taxon>Fungi</taxon>
        <taxon>Fungi incertae sedis</taxon>
        <taxon>Zoopagomycota</taxon>
        <taxon>Entomophthoromycotina</taxon>
        <taxon>Entomophthoromycetes</taxon>
        <taxon>Entomophthorales</taxon>
        <taxon>Entomophthoraceae</taxon>
        <taxon>Entomophthora</taxon>
    </lineage>
</organism>
<name>A0ACC2TNB2_9FUNG</name>